<evidence type="ECO:0000313" key="1">
    <source>
        <dbReference type="EMBL" id="KAF4621726.1"/>
    </source>
</evidence>
<dbReference type="Proteomes" id="UP000566819">
    <property type="component" value="Unassembled WGS sequence"/>
</dbReference>
<sequence length="117" mass="12683">MSDKTHSQLQSNYLQSSTCRTIPKQLTAQHHITTPSSSTSANIGTSIITVQAAATFEIVAQSIQNDNLCTHVPDLRCRRPPGPAITTCSDYGGSVLELVVWWRCYVTYVVKEGGGEG</sequence>
<accession>A0A8H4R3V4</accession>
<dbReference type="AlphaFoldDB" id="A0A8H4R3V4"/>
<keyword evidence="2" id="KW-1185">Reference proteome</keyword>
<name>A0A8H4R3V4_9HELO</name>
<reference evidence="1 2" key="1">
    <citation type="submission" date="2020-03" db="EMBL/GenBank/DDBJ databases">
        <title>Draft Genome Sequence of Cudoniella acicularis.</title>
        <authorList>
            <person name="Buettner E."/>
            <person name="Kellner H."/>
        </authorList>
    </citation>
    <scope>NUCLEOTIDE SEQUENCE [LARGE SCALE GENOMIC DNA]</scope>
    <source>
        <strain evidence="1 2">DSM 108380</strain>
    </source>
</reference>
<gene>
    <name evidence="1" type="ORF">G7Y89_g14479</name>
</gene>
<dbReference type="EMBL" id="JAAMPI010001924">
    <property type="protein sequence ID" value="KAF4621726.1"/>
    <property type="molecule type" value="Genomic_DNA"/>
</dbReference>
<protein>
    <submittedName>
        <fullName evidence="1">Uncharacterized protein</fullName>
    </submittedName>
</protein>
<comment type="caution">
    <text evidence="1">The sequence shown here is derived from an EMBL/GenBank/DDBJ whole genome shotgun (WGS) entry which is preliminary data.</text>
</comment>
<evidence type="ECO:0000313" key="2">
    <source>
        <dbReference type="Proteomes" id="UP000566819"/>
    </source>
</evidence>
<organism evidence="1 2">
    <name type="scientific">Cudoniella acicularis</name>
    <dbReference type="NCBI Taxonomy" id="354080"/>
    <lineage>
        <taxon>Eukaryota</taxon>
        <taxon>Fungi</taxon>
        <taxon>Dikarya</taxon>
        <taxon>Ascomycota</taxon>
        <taxon>Pezizomycotina</taxon>
        <taxon>Leotiomycetes</taxon>
        <taxon>Helotiales</taxon>
        <taxon>Tricladiaceae</taxon>
        <taxon>Cudoniella</taxon>
    </lineage>
</organism>
<proteinExistence type="predicted"/>